<dbReference type="Proteomes" id="UP000257323">
    <property type="component" value="Unassembled WGS sequence"/>
</dbReference>
<protein>
    <submittedName>
        <fullName evidence="8">Cytochrome c-type biogenesis protein Ccs1/ResB</fullName>
    </submittedName>
</protein>
<evidence type="ECO:0000256" key="5">
    <source>
        <dbReference type="ARBA" id="ARBA00023136"/>
    </source>
</evidence>
<comment type="subcellular location">
    <subcellularLocation>
        <location evidence="1">Membrane</location>
        <topology evidence="1">Multi-pass membrane protein</topology>
    </subcellularLocation>
</comment>
<comment type="caution">
    <text evidence="8">The sequence shown here is derived from an EMBL/GenBank/DDBJ whole genome shotgun (WGS) entry which is preliminary data.</text>
</comment>
<organism evidence="8 9">
    <name type="scientific">Candidatus Saccharicenans subterraneus</name>
    <dbReference type="NCBI Taxonomy" id="2508984"/>
    <lineage>
        <taxon>Bacteria</taxon>
        <taxon>Candidatus Aminicenantota</taxon>
        <taxon>Candidatus Aminicenantia</taxon>
        <taxon>Candidatus Aminicenantales</taxon>
        <taxon>Candidatus Saccharicenantaceae</taxon>
        <taxon>Candidatus Saccharicenans</taxon>
    </lineage>
</organism>
<dbReference type="GO" id="GO:0017004">
    <property type="term" value="P:cytochrome complex assembly"/>
    <property type="evidence" value="ECO:0007669"/>
    <property type="project" value="UniProtKB-KW"/>
</dbReference>
<evidence type="ECO:0000259" key="7">
    <source>
        <dbReference type="Pfam" id="PF05140"/>
    </source>
</evidence>
<feature type="transmembrane region" description="Helical" evidence="6">
    <location>
        <begin position="154"/>
        <end position="180"/>
    </location>
</feature>
<dbReference type="PANTHER" id="PTHR31566">
    <property type="entry name" value="CYTOCHROME C BIOGENESIS PROTEIN CCS1, CHLOROPLASTIC"/>
    <property type="match status" value="1"/>
</dbReference>
<dbReference type="GO" id="GO:0016020">
    <property type="term" value="C:membrane"/>
    <property type="evidence" value="ECO:0007669"/>
    <property type="project" value="UniProtKB-SubCell"/>
</dbReference>
<dbReference type="Pfam" id="PF05140">
    <property type="entry name" value="ResB"/>
    <property type="match status" value="1"/>
</dbReference>
<evidence type="ECO:0000256" key="6">
    <source>
        <dbReference type="SAM" id="Phobius"/>
    </source>
</evidence>
<dbReference type="AlphaFoldDB" id="A0A3E2BMI5"/>
<feature type="transmembrane region" description="Helical" evidence="6">
    <location>
        <begin position="12"/>
        <end position="32"/>
    </location>
</feature>
<reference evidence="8 9" key="1">
    <citation type="submission" date="2018-08" db="EMBL/GenBank/DDBJ databases">
        <title>Genome analysis of the thermophilic bacterium of the candidate phylum Aminicenantes from deep subsurface aquifer revealed its physiology and ecological role.</title>
        <authorList>
            <person name="Kadnikov V.V."/>
            <person name="Mardanov A.V."/>
            <person name="Beletsky A.V."/>
            <person name="Karnachuk O.V."/>
            <person name="Ravin N.V."/>
        </authorList>
    </citation>
    <scope>NUCLEOTIDE SEQUENCE [LARGE SCALE GENOMIC DNA]</scope>
    <source>
        <strain evidence="8">BY38</strain>
    </source>
</reference>
<dbReference type="InterPro" id="IPR023494">
    <property type="entry name" value="Cyt_c_bgen_Ccs1/CcsB/ResB"/>
</dbReference>
<gene>
    <name evidence="8" type="ORF">OP8BY_2245</name>
</gene>
<feature type="domain" description="ResB-like" evidence="7">
    <location>
        <begin position="12"/>
        <end position="434"/>
    </location>
</feature>
<name>A0A3E2BMI5_9BACT</name>
<evidence type="ECO:0000256" key="2">
    <source>
        <dbReference type="ARBA" id="ARBA00022692"/>
    </source>
</evidence>
<keyword evidence="2 6" id="KW-0812">Transmembrane</keyword>
<dbReference type="PANTHER" id="PTHR31566:SF0">
    <property type="entry name" value="CYTOCHROME C BIOGENESIS PROTEIN CCS1, CHLOROPLASTIC"/>
    <property type="match status" value="1"/>
</dbReference>
<evidence type="ECO:0000256" key="4">
    <source>
        <dbReference type="ARBA" id="ARBA00022989"/>
    </source>
</evidence>
<evidence type="ECO:0000313" key="9">
    <source>
        <dbReference type="Proteomes" id="UP000257323"/>
    </source>
</evidence>
<evidence type="ECO:0000313" key="8">
    <source>
        <dbReference type="EMBL" id="RFT15847.1"/>
    </source>
</evidence>
<proteinExistence type="predicted"/>
<keyword evidence="5 6" id="KW-0472">Membrane</keyword>
<evidence type="ECO:0000256" key="1">
    <source>
        <dbReference type="ARBA" id="ARBA00004141"/>
    </source>
</evidence>
<keyword evidence="4 6" id="KW-1133">Transmembrane helix</keyword>
<feature type="transmembrane region" description="Helical" evidence="6">
    <location>
        <begin position="65"/>
        <end position="85"/>
    </location>
</feature>
<dbReference type="EMBL" id="QUAH01000006">
    <property type="protein sequence ID" value="RFT15847.1"/>
    <property type="molecule type" value="Genomic_DNA"/>
</dbReference>
<accession>A0A3E2BMI5</accession>
<sequence>MTPGAWKFLASVRLAIALLIIIIILAIIGTLIPQEQEADFYRQHLPRSSALILFLNLDHLYRSPLFLSLVFLFLLNLLFCALQQLPARFRRLRIQEEPITGTGSEVPEPRDRSRLERWLGDDLPRLETIFRKRRYRVRLVTTEQKKVFLARKGLLGLFGPELVHLGLIVIIAGGLISAIFSQRISIALVEGQTEKIPGQNFLLRLDRFTTEYYPDGSVRDWKSLVSVLENGQVRLRKTIEVNHPLKYGRLSFFQMSYGQDWDQTSLELEIGWPEGGLQTIRIKTGESINLENGARLKALSFIPDFQVDSRGQAYSRSPEAINPAALVEMVEGDRQVFLGWVFFGHPDHNRYQRQTLPGLKINLKSFSAPTFSVLEASSDPGANLVWVGSGLLLLGLLASFYLPYREVRLGQRAGTHPVLLTYARKNREGFRQEVSNLLGLAGKKELKDKTDE</sequence>
<evidence type="ECO:0000256" key="3">
    <source>
        <dbReference type="ARBA" id="ARBA00022748"/>
    </source>
</evidence>
<keyword evidence="3" id="KW-0201">Cytochrome c-type biogenesis</keyword>
<dbReference type="InterPro" id="IPR007816">
    <property type="entry name" value="ResB-like_domain"/>
</dbReference>
<feature type="transmembrane region" description="Helical" evidence="6">
    <location>
        <begin position="384"/>
        <end position="402"/>
    </location>
</feature>